<keyword evidence="5 6" id="KW-0472">Membrane</keyword>
<dbReference type="SUPFAM" id="SSF103473">
    <property type="entry name" value="MFS general substrate transporter"/>
    <property type="match status" value="1"/>
</dbReference>
<gene>
    <name evidence="8" type="ORF">A606_03795</name>
</gene>
<feature type="transmembrane region" description="Helical" evidence="6">
    <location>
        <begin position="382"/>
        <end position="403"/>
    </location>
</feature>
<dbReference type="KEGG" id="cter:A606_03795"/>
<evidence type="ECO:0000256" key="3">
    <source>
        <dbReference type="ARBA" id="ARBA00022692"/>
    </source>
</evidence>
<dbReference type="GO" id="GO:0005886">
    <property type="term" value="C:plasma membrane"/>
    <property type="evidence" value="ECO:0007669"/>
    <property type="project" value="UniProtKB-SubCell"/>
</dbReference>
<dbReference type="GO" id="GO:0022857">
    <property type="term" value="F:transmembrane transporter activity"/>
    <property type="evidence" value="ECO:0007669"/>
    <property type="project" value="InterPro"/>
</dbReference>
<keyword evidence="9" id="KW-1185">Reference proteome</keyword>
<feature type="transmembrane region" description="Helical" evidence="6">
    <location>
        <begin position="94"/>
        <end position="114"/>
    </location>
</feature>
<dbReference type="PANTHER" id="PTHR23511:SF34">
    <property type="entry name" value="SYNAPTIC VESICLE GLYCOPROTEIN 2"/>
    <property type="match status" value="1"/>
</dbReference>
<dbReference type="EMBL" id="CP003696">
    <property type="protein sequence ID" value="AGP30408.1"/>
    <property type="molecule type" value="Genomic_DNA"/>
</dbReference>
<dbReference type="InterPro" id="IPR005829">
    <property type="entry name" value="Sugar_transporter_CS"/>
</dbReference>
<feature type="transmembrane region" description="Helical" evidence="6">
    <location>
        <begin position="347"/>
        <end position="370"/>
    </location>
</feature>
<dbReference type="PANTHER" id="PTHR23511">
    <property type="entry name" value="SYNAPTIC VESICLE GLYCOPROTEIN 2"/>
    <property type="match status" value="1"/>
</dbReference>
<comment type="subcellular location">
    <subcellularLocation>
        <location evidence="1">Cell membrane</location>
        <topology evidence="1">Multi-pass membrane protein</topology>
    </subcellularLocation>
</comment>
<organism evidence="8 9">
    <name type="scientific">Corynebacterium terpenotabidum Y-11</name>
    <dbReference type="NCBI Taxonomy" id="1200352"/>
    <lineage>
        <taxon>Bacteria</taxon>
        <taxon>Bacillati</taxon>
        <taxon>Actinomycetota</taxon>
        <taxon>Actinomycetes</taxon>
        <taxon>Mycobacteriales</taxon>
        <taxon>Corynebacteriaceae</taxon>
        <taxon>Corynebacterium</taxon>
    </lineage>
</organism>
<name>S4XIH1_9CORY</name>
<feature type="transmembrane region" description="Helical" evidence="6">
    <location>
        <begin position="262"/>
        <end position="286"/>
    </location>
</feature>
<dbReference type="PROSITE" id="PS50850">
    <property type="entry name" value="MFS"/>
    <property type="match status" value="1"/>
</dbReference>
<dbReference type="InterPro" id="IPR020846">
    <property type="entry name" value="MFS_dom"/>
</dbReference>
<dbReference type="PROSITE" id="PS00217">
    <property type="entry name" value="SUGAR_TRANSPORT_2"/>
    <property type="match status" value="1"/>
</dbReference>
<evidence type="ECO:0000313" key="9">
    <source>
        <dbReference type="Proteomes" id="UP000014809"/>
    </source>
</evidence>
<dbReference type="HOGENOM" id="CLU_001265_46_6_11"/>
<feature type="transmembrane region" description="Helical" evidence="6">
    <location>
        <begin position="154"/>
        <end position="180"/>
    </location>
</feature>
<dbReference type="InterPro" id="IPR005828">
    <property type="entry name" value="MFS_sugar_transport-like"/>
</dbReference>
<dbReference type="STRING" id="1200352.A606_03795"/>
<accession>S4XIH1</accession>
<evidence type="ECO:0000256" key="1">
    <source>
        <dbReference type="ARBA" id="ARBA00004651"/>
    </source>
</evidence>
<reference evidence="8 9" key="1">
    <citation type="submission" date="2012-06" db="EMBL/GenBank/DDBJ databases">
        <title>Complete genome sequence of Corynebacterium terpenotabidum Y-11 (=DSM 44721).</title>
        <authorList>
            <person name="Ruckert C."/>
            <person name="Albersmeier A."/>
            <person name="Al-Dilaimi A."/>
            <person name="Szczepanowski R."/>
            <person name="Kalinowski J."/>
        </authorList>
    </citation>
    <scope>NUCLEOTIDE SEQUENCE [LARGE SCALE GENOMIC DNA]</scope>
    <source>
        <strain evidence="8 9">Y-11</strain>
    </source>
</reference>
<dbReference type="AlphaFoldDB" id="S4XIH1"/>
<feature type="transmembrane region" description="Helical" evidence="6">
    <location>
        <begin position="409"/>
        <end position="431"/>
    </location>
</feature>
<feature type="transmembrane region" description="Helical" evidence="6">
    <location>
        <begin position="66"/>
        <end position="87"/>
    </location>
</feature>
<feature type="transmembrane region" description="Helical" evidence="6">
    <location>
        <begin position="120"/>
        <end position="142"/>
    </location>
</feature>
<dbReference type="Proteomes" id="UP000014809">
    <property type="component" value="Chromosome"/>
</dbReference>
<dbReference type="PATRIC" id="fig|1200352.3.peg.767"/>
<feature type="transmembrane region" description="Helical" evidence="6">
    <location>
        <begin position="323"/>
        <end position="341"/>
    </location>
</feature>
<dbReference type="InterPro" id="IPR036259">
    <property type="entry name" value="MFS_trans_sf"/>
</dbReference>
<dbReference type="OrthoDB" id="4008739at2"/>
<feature type="domain" description="Major facilitator superfamily (MFS) profile" evidence="7">
    <location>
        <begin position="29"/>
        <end position="436"/>
    </location>
</feature>
<proteinExistence type="predicted"/>
<dbReference type="PROSITE" id="PS00216">
    <property type="entry name" value="SUGAR_TRANSPORT_1"/>
    <property type="match status" value="1"/>
</dbReference>
<feature type="transmembrane region" description="Helical" evidence="6">
    <location>
        <begin position="29"/>
        <end position="54"/>
    </location>
</feature>
<evidence type="ECO:0000256" key="5">
    <source>
        <dbReference type="ARBA" id="ARBA00023136"/>
    </source>
</evidence>
<evidence type="ECO:0000313" key="8">
    <source>
        <dbReference type="EMBL" id="AGP30408.1"/>
    </source>
</evidence>
<dbReference type="CDD" id="cd17316">
    <property type="entry name" value="MFS_SV2_like"/>
    <property type="match status" value="1"/>
</dbReference>
<dbReference type="eggNOG" id="COG0477">
    <property type="taxonomic scope" value="Bacteria"/>
</dbReference>
<feature type="transmembrane region" description="Helical" evidence="6">
    <location>
        <begin position="298"/>
        <end position="316"/>
    </location>
</feature>
<dbReference type="Gene3D" id="1.20.1250.20">
    <property type="entry name" value="MFS general substrate transporter like domains"/>
    <property type="match status" value="1"/>
</dbReference>
<sequence length="454" mass="48211">MSAVDHGPTTTTHTGFIDNSPLTSFHKKLTLFSSGGPFIDGYVISIIGFSWASMGTSMDITSSDKGLIAAAIMVGIFIGGLVFGWLTDKIGRHIMYIADLLALALLSIVSFFATDVWQLILLRFLVGMAIGADYPIATSLLAEYLPSKFRGRMLGATFVVWAIGAAVAPVVGMICTALAGDDAWRWMLASPALFALLTLGLRLGTPESPRWLVSQGRIEEANASIRKAFGPGYDVTSLGEPEPENKASLKTLFQGLYLKRTLFVSVFWMCQVIPMLSIYSFSFDILEEVGLTGNGAEIFLAAMFVLGGIPGLLLVDRIGRKPLLVWTFAIVAVVWGAVGVIQSSPVALVFAAICAFAFFNGAANFLQIVYPNELFPTEVRATAVGVGTAVSRIGAAIATYAMPFALDAGISWVLIVGAIFSLLGLGATLAWGEETNGQSLSSSANRIPVAQPVA</sequence>
<evidence type="ECO:0000259" key="7">
    <source>
        <dbReference type="PROSITE" id="PS50850"/>
    </source>
</evidence>
<dbReference type="Pfam" id="PF00083">
    <property type="entry name" value="Sugar_tr"/>
    <property type="match status" value="1"/>
</dbReference>
<protein>
    <submittedName>
        <fullName evidence="8">MFS transporter</fullName>
    </submittedName>
</protein>
<evidence type="ECO:0000256" key="2">
    <source>
        <dbReference type="ARBA" id="ARBA00022448"/>
    </source>
</evidence>
<keyword evidence="3 6" id="KW-0812">Transmembrane</keyword>
<evidence type="ECO:0000256" key="6">
    <source>
        <dbReference type="SAM" id="Phobius"/>
    </source>
</evidence>
<dbReference type="RefSeq" id="WP_020440771.1">
    <property type="nucleotide sequence ID" value="NC_021663.1"/>
</dbReference>
<evidence type="ECO:0000256" key="4">
    <source>
        <dbReference type="ARBA" id="ARBA00022989"/>
    </source>
</evidence>
<keyword evidence="2" id="KW-0813">Transport</keyword>
<keyword evidence="4 6" id="KW-1133">Transmembrane helix</keyword>